<comment type="similarity">
    <text evidence="7 10">Belongs to the fluoride channel Fluc/FEX (TC 1.A.43) family.</text>
</comment>
<comment type="caution">
    <text evidence="11">The sequence shown here is derived from an EMBL/GenBank/DDBJ whole genome shotgun (WGS) entry which is preliminary data.</text>
</comment>
<keyword evidence="5 10" id="KW-0472">Membrane</keyword>
<feature type="binding site" evidence="10">
    <location>
        <position position="76"/>
    </location>
    <ligand>
        <name>Na(+)</name>
        <dbReference type="ChEBI" id="CHEBI:29101"/>
        <note>structural</note>
    </ligand>
</feature>
<evidence type="ECO:0000256" key="4">
    <source>
        <dbReference type="ARBA" id="ARBA00022989"/>
    </source>
</evidence>
<evidence type="ECO:0000256" key="2">
    <source>
        <dbReference type="ARBA" id="ARBA00022475"/>
    </source>
</evidence>
<evidence type="ECO:0000256" key="5">
    <source>
        <dbReference type="ARBA" id="ARBA00023136"/>
    </source>
</evidence>
<feature type="transmembrane region" description="Helical" evidence="10">
    <location>
        <begin position="65"/>
        <end position="89"/>
    </location>
</feature>
<gene>
    <name evidence="10 11" type="primary">crcB</name>
    <name evidence="10" type="synonym">fluC</name>
    <name evidence="11" type="ORF">ACFFSY_11425</name>
</gene>
<keyword evidence="10" id="KW-0406">Ion transport</keyword>
<dbReference type="NCBIfam" id="TIGR00494">
    <property type="entry name" value="crcB"/>
    <property type="match status" value="1"/>
</dbReference>
<keyword evidence="10" id="KW-0915">Sodium</keyword>
<sequence length="130" mass="13289">MNVIALAIGGFAGTLFRYWLSEVIPPLGSGFPLGILIINLLGCFALGLLFTATPGRWRIPPQVRLGLGTGVMGAFTTFSTFSVQSAALLRSGHAATAGLYIALSVGGGLALAFAGVRLGRGLRTQGEGAP</sequence>
<name>A0ABV5KMW5_9BACL</name>
<comment type="function">
    <text evidence="9 10">Fluoride-specific ion channel. Important for reducing fluoride concentration in the cell, thus reducing its toxicity.</text>
</comment>
<evidence type="ECO:0000256" key="7">
    <source>
        <dbReference type="ARBA" id="ARBA00035120"/>
    </source>
</evidence>
<accession>A0ABV5KMW5</accession>
<keyword evidence="4 10" id="KW-1133">Transmembrane helix</keyword>
<keyword evidence="2 10" id="KW-1003">Cell membrane</keyword>
<evidence type="ECO:0000256" key="3">
    <source>
        <dbReference type="ARBA" id="ARBA00022692"/>
    </source>
</evidence>
<organism evidence="11 12">
    <name type="scientific">Paenibacillus aurantiacus</name>
    <dbReference type="NCBI Taxonomy" id="1936118"/>
    <lineage>
        <taxon>Bacteria</taxon>
        <taxon>Bacillati</taxon>
        <taxon>Bacillota</taxon>
        <taxon>Bacilli</taxon>
        <taxon>Bacillales</taxon>
        <taxon>Paenibacillaceae</taxon>
        <taxon>Paenibacillus</taxon>
    </lineage>
</organism>
<dbReference type="Proteomes" id="UP001589747">
    <property type="component" value="Unassembled WGS sequence"/>
</dbReference>
<keyword evidence="3 10" id="KW-0812">Transmembrane</keyword>
<evidence type="ECO:0000256" key="8">
    <source>
        <dbReference type="ARBA" id="ARBA00035585"/>
    </source>
</evidence>
<dbReference type="Pfam" id="PF02537">
    <property type="entry name" value="CRCB"/>
    <property type="match status" value="1"/>
</dbReference>
<feature type="transmembrane region" description="Helical" evidence="10">
    <location>
        <begin position="95"/>
        <end position="116"/>
    </location>
</feature>
<dbReference type="PANTHER" id="PTHR28259">
    <property type="entry name" value="FLUORIDE EXPORT PROTEIN 1-RELATED"/>
    <property type="match status" value="1"/>
</dbReference>
<evidence type="ECO:0000256" key="9">
    <source>
        <dbReference type="ARBA" id="ARBA00049940"/>
    </source>
</evidence>
<evidence type="ECO:0000256" key="6">
    <source>
        <dbReference type="ARBA" id="ARBA00023303"/>
    </source>
</evidence>
<dbReference type="PANTHER" id="PTHR28259:SF1">
    <property type="entry name" value="FLUORIDE EXPORT PROTEIN 1-RELATED"/>
    <property type="match status" value="1"/>
</dbReference>
<keyword evidence="10" id="KW-0479">Metal-binding</keyword>
<protein>
    <recommendedName>
        <fullName evidence="10">Fluoride-specific ion channel FluC</fullName>
    </recommendedName>
</protein>
<keyword evidence="6 10" id="KW-0407">Ion channel</keyword>
<reference evidence="11 12" key="1">
    <citation type="submission" date="2024-09" db="EMBL/GenBank/DDBJ databases">
        <authorList>
            <person name="Sun Q."/>
            <person name="Mori K."/>
        </authorList>
    </citation>
    <scope>NUCLEOTIDE SEQUENCE [LARGE SCALE GENOMIC DNA]</scope>
    <source>
        <strain evidence="11 12">TISTR 2452</strain>
    </source>
</reference>
<keyword evidence="12" id="KW-1185">Reference proteome</keyword>
<dbReference type="HAMAP" id="MF_00454">
    <property type="entry name" value="FluC"/>
    <property type="match status" value="1"/>
</dbReference>
<evidence type="ECO:0000256" key="1">
    <source>
        <dbReference type="ARBA" id="ARBA00004651"/>
    </source>
</evidence>
<proteinExistence type="inferred from homology"/>
<evidence type="ECO:0000313" key="12">
    <source>
        <dbReference type="Proteomes" id="UP001589747"/>
    </source>
</evidence>
<evidence type="ECO:0000313" key="11">
    <source>
        <dbReference type="EMBL" id="MFB9326524.1"/>
    </source>
</evidence>
<comment type="activity regulation">
    <text evidence="10">Na(+) is not transported, but it plays an essential structural role and its presence is essential for fluoride channel function.</text>
</comment>
<comment type="subcellular location">
    <subcellularLocation>
        <location evidence="1 10">Cell membrane</location>
        <topology evidence="1 10">Multi-pass membrane protein</topology>
    </subcellularLocation>
</comment>
<keyword evidence="10" id="KW-0813">Transport</keyword>
<dbReference type="RefSeq" id="WP_377493914.1">
    <property type="nucleotide sequence ID" value="NZ_JBHMDO010000021.1"/>
</dbReference>
<dbReference type="InterPro" id="IPR003691">
    <property type="entry name" value="FluC"/>
</dbReference>
<feature type="transmembrane region" description="Helical" evidence="10">
    <location>
        <begin position="33"/>
        <end position="53"/>
    </location>
</feature>
<comment type="catalytic activity">
    <reaction evidence="8">
        <text>fluoride(in) = fluoride(out)</text>
        <dbReference type="Rhea" id="RHEA:76159"/>
        <dbReference type="ChEBI" id="CHEBI:17051"/>
    </reaction>
    <physiologicalReaction direction="left-to-right" evidence="8">
        <dbReference type="Rhea" id="RHEA:76160"/>
    </physiologicalReaction>
</comment>
<dbReference type="EMBL" id="JBHMDO010000021">
    <property type="protein sequence ID" value="MFB9326524.1"/>
    <property type="molecule type" value="Genomic_DNA"/>
</dbReference>
<evidence type="ECO:0000256" key="10">
    <source>
        <dbReference type="HAMAP-Rule" id="MF_00454"/>
    </source>
</evidence>
<feature type="binding site" evidence="10">
    <location>
        <position position="73"/>
    </location>
    <ligand>
        <name>Na(+)</name>
        <dbReference type="ChEBI" id="CHEBI:29101"/>
        <note>structural</note>
    </ligand>
</feature>